<sequence length="295" mass="33167">MKSIFKKLVLIGFIFLIVIQCNLGLSTLNFAQVVNNNDYEPSSDKFTVTINSDGKYIDSGYRVSDTVGKVLIRRGDQPTAWENAWSGDTLYEGDVIFVGKDTECTVTLPNQLTIRMQSQTELFFDFNEQKHQLKVIYGKVLANFEADYDQPNLEFILSQANVSVDHAIVIFESKETTSRVLVLAGNAEVTDPNKSKVSLKHSEEVVVQESGSESIQSFSVDSELLEWTSEIRNKVDADLKNRYSKSTEDQIQENTTIAAEENKNSNYDMISIFKLFAVLIVAVGTVYIILGKRNK</sequence>
<comment type="caution">
    <text evidence="3">The sequence shown here is derived from an EMBL/GenBank/DDBJ whole genome shotgun (WGS) entry which is preliminary data.</text>
</comment>
<keyword evidence="1" id="KW-0472">Membrane</keyword>
<name>A0ABT6NED1_9FIRM</name>
<dbReference type="RefSeq" id="WP_281094670.1">
    <property type="nucleotide sequence ID" value="NZ_JARYZI010000007.1"/>
</dbReference>
<dbReference type="Proteomes" id="UP001158045">
    <property type="component" value="Unassembled WGS sequence"/>
</dbReference>
<keyword evidence="4" id="KW-1185">Reference proteome</keyword>
<dbReference type="Pfam" id="PF04773">
    <property type="entry name" value="FecR"/>
    <property type="match status" value="1"/>
</dbReference>
<reference evidence="3 4" key="1">
    <citation type="submission" date="2023-04" db="EMBL/GenBank/DDBJ databases">
        <title>Fusibacter bizertensis strain WBS, isolated from littoral bottom sediments of the Arctic seas - biochemical and genomic analysis.</title>
        <authorList>
            <person name="Brioukhanov A.L."/>
        </authorList>
    </citation>
    <scope>NUCLEOTIDE SEQUENCE [LARGE SCALE GENOMIC DNA]</scope>
    <source>
        <strain evidence="3 4">WBS</strain>
    </source>
</reference>
<gene>
    <name evidence="3" type="ORF">QE109_11505</name>
</gene>
<evidence type="ECO:0000313" key="3">
    <source>
        <dbReference type="EMBL" id="MDH8678779.1"/>
    </source>
</evidence>
<keyword evidence="1" id="KW-0812">Transmembrane</keyword>
<evidence type="ECO:0000313" key="4">
    <source>
        <dbReference type="Proteomes" id="UP001158045"/>
    </source>
</evidence>
<proteinExistence type="predicted"/>
<evidence type="ECO:0000256" key="1">
    <source>
        <dbReference type="SAM" id="Phobius"/>
    </source>
</evidence>
<keyword evidence="1" id="KW-1133">Transmembrane helix</keyword>
<accession>A0ABT6NED1</accession>
<evidence type="ECO:0000259" key="2">
    <source>
        <dbReference type="Pfam" id="PF04773"/>
    </source>
</evidence>
<dbReference type="InterPro" id="IPR006860">
    <property type="entry name" value="FecR"/>
</dbReference>
<feature type="transmembrane region" description="Helical" evidence="1">
    <location>
        <begin position="272"/>
        <end position="290"/>
    </location>
</feature>
<organism evidence="3 4">
    <name type="scientific">Fusibacter bizertensis</name>
    <dbReference type="NCBI Taxonomy" id="1488331"/>
    <lineage>
        <taxon>Bacteria</taxon>
        <taxon>Bacillati</taxon>
        <taxon>Bacillota</taxon>
        <taxon>Clostridia</taxon>
        <taxon>Eubacteriales</taxon>
        <taxon>Eubacteriales Family XII. Incertae Sedis</taxon>
        <taxon>Fusibacter</taxon>
    </lineage>
</organism>
<feature type="domain" description="FecR protein" evidence="2">
    <location>
        <begin position="94"/>
        <end position="187"/>
    </location>
</feature>
<protein>
    <submittedName>
        <fullName evidence="3">FecR domain-containing protein</fullName>
    </submittedName>
</protein>
<dbReference type="EMBL" id="JARYZI010000007">
    <property type="protein sequence ID" value="MDH8678779.1"/>
    <property type="molecule type" value="Genomic_DNA"/>
</dbReference>